<dbReference type="PANTHER" id="PTHR11070">
    <property type="entry name" value="UVRD / RECB / PCRA DNA HELICASE FAMILY MEMBER"/>
    <property type="match status" value="1"/>
</dbReference>
<dbReference type="InterPro" id="IPR000212">
    <property type="entry name" value="DNA_helicase_UvrD/REP"/>
</dbReference>
<protein>
    <recommendedName>
        <fullName evidence="1">DNA 3'-5' helicase II</fullName>
    </recommendedName>
</protein>
<accession>A0A9Q4MK02</accession>
<sequence>MTEQLNITRGVNNKPVATDLLQQALTLLQGICGEVFIGYPLIATPDGKYSIDATLVSPSTGIVLFDLIEGTDAKDYAERQDDLANKMEARLRLHRELVKGRQLQVPLSVISFAPAIGNVEAVAIAPYPLVNEHGLGAALNALDWTQGSDTLYRMTLSAIESLSSIRKSRSKREVQRSDSRGAKLKRLEDSIATLDHRQHKAVLETVEGVQRIRGLAGSGKTIVLALKAAYLHTQYPDWRIAVTFHTRSLKAQFQRLITNFCIEQSGEEPDWSKIRVINAWGAPGEAARDGLYYEYCCATGATFFDFRNASSTFGGNEKAFNGACRNALEDAADAADAAGLYDVILLDEAQDLPPSFLKLCYAMLTPEKRLVYAYDELQSLSGTSLPPPEEIFGKDETGKPLVTFGDDDRRDLILQKCYRNSRPVLVSAHSLGFGMYRNAPQAKSTGLVQMFDDPMLWEEIGYTVKHGQLAKGQPVALERTPETSPIFLEDHSDINDIVQFIPFEDEFQQDAWLLQQIQKNIAEDELRHDDIMVIHSDARTARVSTAFIRQQLFEAGIQAHLAGVDTDADVFFRTDTRSLTFTGIYRAKGNEAGMVYVINAQHCNGSGPGLANLRNCLFTAMTRCKAWVRVIGYGPQMQELVDEFNALKQRHFVLEFTYPDEELLSSLRIVHRDMSPQARQRLKQRKSQLADLLHDLESGELHLEDLDAASLETLRKFLRDNAS</sequence>
<comment type="caution">
    <text evidence="3">The sequence shown here is derived from an EMBL/GenBank/DDBJ whole genome shotgun (WGS) entry which is preliminary data.</text>
</comment>
<keyword evidence="3" id="KW-0347">Helicase</keyword>
<dbReference type="GO" id="GO:0043138">
    <property type="term" value="F:3'-5' DNA helicase activity"/>
    <property type="evidence" value="ECO:0007669"/>
    <property type="project" value="TreeGrafter"/>
</dbReference>
<dbReference type="GO" id="GO:0033202">
    <property type="term" value="C:DNA helicase complex"/>
    <property type="evidence" value="ECO:0007669"/>
    <property type="project" value="TreeGrafter"/>
</dbReference>
<keyword evidence="3" id="KW-0378">Hydrolase</keyword>
<dbReference type="GO" id="GO:0000725">
    <property type="term" value="P:recombinational repair"/>
    <property type="evidence" value="ECO:0007669"/>
    <property type="project" value="TreeGrafter"/>
</dbReference>
<dbReference type="GO" id="GO:0005829">
    <property type="term" value="C:cytosol"/>
    <property type="evidence" value="ECO:0007669"/>
    <property type="project" value="TreeGrafter"/>
</dbReference>
<reference evidence="3" key="2">
    <citation type="journal article" date="2020" name="Appl. Environ. Microbiol.">
        <title>Multiple intercontinental introductions associated with the emergence of a plant pathogen in Europe.</title>
        <authorList>
            <person name="Landa B.B."/>
            <person name="Castillo A.I."/>
            <person name="Giampetruzzi A."/>
            <person name="Kahn A."/>
            <person name="Roman-Ecija M."/>
            <person name="Velasco-Amo M.P."/>
            <person name="Navas-Cortes J.A."/>
            <person name="Marco-Noales E."/>
            <person name="Barbe S."/>
            <person name="Moralejo E."/>
            <person name="Coletta-Filho H.D."/>
            <person name="Saldarelli P."/>
            <person name="Saponari M."/>
            <person name="Almeida R.P.P."/>
        </authorList>
    </citation>
    <scope>NUCLEOTIDE SEQUENCE</scope>
    <source>
        <strain evidence="3">XYL1981</strain>
    </source>
</reference>
<dbReference type="Proteomes" id="UP000474061">
    <property type="component" value="Unassembled WGS sequence"/>
</dbReference>
<keyword evidence="3" id="KW-0067">ATP-binding</keyword>
<evidence type="ECO:0000256" key="1">
    <source>
        <dbReference type="ARBA" id="ARBA00034923"/>
    </source>
</evidence>
<keyword evidence="3" id="KW-0547">Nucleotide-binding</keyword>
<evidence type="ECO:0000313" key="4">
    <source>
        <dbReference type="Proteomes" id="UP000474061"/>
    </source>
</evidence>
<gene>
    <name evidence="3" type="ORF">FG476_12625</name>
</gene>
<dbReference type="GO" id="GO:0003677">
    <property type="term" value="F:DNA binding"/>
    <property type="evidence" value="ECO:0007669"/>
    <property type="project" value="InterPro"/>
</dbReference>
<organism evidence="3 4">
    <name type="scientific">Xylella fastidiosa subsp. multiplex</name>
    <dbReference type="NCBI Taxonomy" id="644357"/>
    <lineage>
        <taxon>Bacteria</taxon>
        <taxon>Pseudomonadati</taxon>
        <taxon>Pseudomonadota</taxon>
        <taxon>Gammaproteobacteria</taxon>
        <taxon>Lysobacterales</taxon>
        <taxon>Lysobacteraceae</taxon>
        <taxon>Xylella</taxon>
    </lineage>
</organism>
<dbReference type="SUPFAM" id="SSF52540">
    <property type="entry name" value="P-loop containing nucleoside triphosphate hydrolases"/>
    <property type="match status" value="1"/>
</dbReference>
<dbReference type="GO" id="GO:0005524">
    <property type="term" value="F:ATP binding"/>
    <property type="evidence" value="ECO:0007669"/>
    <property type="project" value="InterPro"/>
</dbReference>
<dbReference type="InterPro" id="IPR027417">
    <property type="entry name" value="P-loop_NTPase"/>
</dbReference>
<dbReference type="EMBL" id="VDCJ01000353">
    <property type="protein sequence ID" value="MRU24859.1"/>
    <property type="molecule type" value="Genomic_DNA"/>
</dbReference>
<dbReference type="AlphaFoldDB" id="A0A9Q4MK02"/>
<name>A0A9Q4MK02_XYLFS</name>
<dbReference type="Pfam" id="PF13538">
    <property type="entry name" value="UvrD_C_2"/>
    <property type="match status" value="1"/>
</dbReference>
<dbReference type="InterPro" id="IPR027785">
    <property type="entry name" value="UvrD-like_helicase_C"/>
</dbReference>
<evidence type="ECO:0000313" key="3">
    <source>
        <dbReference type="EMBL" id="MRU24859.1"/>
    </source>
</evidence>
<feature type="domain" description="UvrD-like helicase C-terminal" evidence="2">
    <location>
        <begin position="583"/>
        <end position="631"/>
    </location>
</feature>
<evidence type="ECO:0000259" key="2">
    <source>
        <dbReference type="Pfam" id="PF13538"/>
    </source>
</evidence>
<reference evidence="3" key="1">
    <citation type="submission" date="2019-05" db="EMBL/GenBank/DDBJ databases">
        <authorList>
            <person name="Castillo A."/>
            <person name="Giampetruzzi A."/>
            <person name="Landa B."/>
            <person name="Saponari M."/>
            <person name="Almeida R.P.P."/>
            <person name="Moralejo E."/>
            <person name="Marco-Noales E."/>
            <person name="Velasco-Amo M.P."/>
            <person name="Roman-Ecija M."/>
            <person name="Navarro I."/>
            <person name="Monterde A."/>
            <person name="Barbe S."/>
        </authorList>
    </citation>
    <scope>NUCLEOTIDE SEQUENCE</scope>
    <source>
        <strain evidence="3">XYL1981</strain>
    </source>
</reference>
<dbReference type="PANTHER" id="PTHR11070:SF2">
    <property type="entry name" value="ATP-DEPENDENT DNA HELICASE SRS2"/>
    <property type="match status" value="1"/>
</dbReference>
<dbReference type="RefSeq" id="WP_154128455.1">
    <property type="nucleotide sequence ID" value="NZ_CP136966.1"/>
</dbReference>
<proteinExistence type="predicted"/>
<dbReference type="Gene3D" id="3.40.50.300">
    <property type="entry name" value="P-loop containing nucleotide triphosphate hydrolases"/>
    <property type="match status" value="2"/>
</dbReference>